<sequence>MLAVRSLVSRISRTCRLGSFRVALATQKKMSALSAEDRETLLVPFVRDHKWVIDENRKSGDAIRRTFVFKNFDLAFDFMTDVAEKAKEMNHHPEWFNVYNKVSPDCIQSARVYFLVPKVPRGSVFYCVV</sequence>
<evidence type="ECO:0000256" key="5">
    <source>
        <dbReference type="ARBA" id="ARBA00030497"/>
    </source>
</evidence>
<name>A0A504Z0F5_FASGI</name>
<comment type="catalytic activity">
    <reaction evidence="1">
        <text>(4aS,6R)-4a-hydroxy-L-erythro-5,6,7,8-tetrahydrobiopterin = (6R)-L-erythro-6,7-dihydrobiopterin + H2O</text>
        <dbReference type="Rhea" id="RHEA:11920"/>
        <dbReference type="ChEBI" id="CHEBI:15377"/>
        <dbReference type="ChEBI" id="CHEBI:15642"/>
        <dbReference type="ChEBI" id="CHEBI:43120"/>
        <dbReference type="EC" id="4.2.1.96"/>
    </reaction>
</comment>
<dbReference type="InterPro" id="IPR001533">
    <property type="entry name" value="Pterin_deHydtase"/>
</dbReference>
<dbReference type="PANTHER" id="PTHR12599:SF0">
    <property type="entry name" value="PTERIN-4-ALPHA-CARBINOLAMINE DEHYDRATASE"/>
    <property type="match status" value="1"/>
</dbReference>
<gene>
    <name evidence="6" type="ORF">FGIG_11270</name>
</gene>
<comment type="caution">
    <text evidence="6">The sequence shown here is derived from an EMBL/GenBank/DDBJ whole genome shotgun (WGS) entry which is preliminary data.</text>
</comment>
<evidence type="ECO:0000256" key="2">
    <source>
        <dbReference type="ARBA" id="ARBA00006472"/>
    </source>
</evidence>
<dbReference type="PANTHER" id="PTHR12599">
    <property type="entry name" value="PTERIN-4-ALPHA-CARBINOLAMINE DEHYDRATASE"/>
    <property type="match status" value="1"/>
</dbReference>
<evidence type="ECO:0000313" key="6">
    <source>
        <dbReference type="EMBL" id="TPP67204.1"/>
    </source>
</evidence>
<dbReference type="OrthoDB" id="277398at2759"/>
<comment type="similarity">
    <text evidence="2">Belongs to the pterin-4-alpha-carbinolamine dehydratase family.</text>
</comment>
<reference evidence="6 7" key="1">
    <citation type="submission" date="2019-04" db="EMBL/GenBank/DDBJ databases">
        <title>Annotation for the trematode Fasciola gigantica.</title>
        <authorList>
            <person name="Choi Y.-J."/>
        </authorList>
    </citation>
    <scope>NUCLEOTIDE SEQUENCE [LARGE SCALE GENOMIC DNA]</scope>
    <source>
        <strain evidence="6">Uganda_cow_1</strain>
    </source>
</reference>
<dbReference type="EC" id="4.2.1.96" evidence="3"/>
<dbReference type="GO" id="GO:0008124">
    <property type="term" value="F:4-alpha-hydroxytetrahydrobiopterin dehydratase activity"/>
    <property type="evidence" value="ECO:0007669"/>
    <property type="project" value="UniProtKB-EC"/>
</dbReference>
<evidence type="ECO:0000256" key="1">
    <source>
        <dbReference type="ARBA" id="ARBA00001554"/>
    </source>
</evidence>
<evidence type="ECO:0000256" key="4">
    <source>
        <dbReference type="ARBA" id="ARBA00023239"/>
    </source>
</evidence>
<protein>
    <recommendedName>
        <fullName evidence="3">4a-hydroxytetrahydrobiopterin dehydratase</fullName>
        <ecNumber evidence="3">4.2.1.96</ecNumber>
    </recommendedName>
    <alternativeName>
        <fullName evidence="5">4-alpha-hydroxy-tetrahydropterin dehydratase</fullName>
    </alternativeName>
</protein>
<dbReference type="Proteomes" id="UP000316759">
    <property type="component" value="Unassembled WGS sequence"/>
</dbReference>
<dbReference type="SUPFAM" id="SSF55248">
    <property type="entry name" value="PCD-like"/>
    <property type="match status" value="1"/>
</dbReference>
<proteinExistence type="inferred from homology"/>
<evidence type="ECO:0000256" key="3">
    <source>
        <dbReference type="ARBA" id="ARBA00013252"/>
    </source>
</evidence>
<dbReference type="Gene3D" id="3.30.1360.20">
    <property type="entry name" value="Transcriptional coactivator/pterin dehydratase"/>
    <property type="match status" value="1"/>
</dbReference>
<keyword evidence="4" id="KW-0456">Lyase</keyword>
<evidence type="ECO:0000313" key="7">
    <source>
        <dbReference type="Proteomes" id="UP000316759"/>
    </source>
</evidence>
<dbReference type="Pfam" id="PF01329">
    <property type="entry name" value="Pterin_4a"/>
    <property type="match status" value="1"/>
</dbReference>
<keyword evidence="7" id="KW-1185">Reference proteome</keyword>
<accession>A0A504Z0F5</accession>
<dbReference type="GO" id="GO:0006729">
    <property type="term" value="P:tetrahydrobiopterin biosynthetic process"/>
    <property type="evidence" value="ECO:0007669"/>
    <property type="project" value="InterPro"/>
</dbReference>
<dbReference type="STRING" id="46835.A0A504Z0F5"/>
<organism evidence="6 7">
    <name type="scientific">Fasciola gigantica</name>
    <name type="common">Giant liver fluke</name>
    <dbReference type="NCBI Taxonomy" id="46835"/>
    <lineage>
        <taxon>Eukaryota</taxon>
        <taxon>Metazoa</taxon>
        <taxon>Spiralia</taxon>
        <taxon>Lophotrochozoa</taxon>
        <taxon>Platyhelminthes</taxon>
        <taxon>Trematoda</taxon>
        <taxon>Digenea</taxon>
        <taxon>Plagiorchiida</taxon>
        <taxon>Echinostomata</taxon>
        <taxon>Echinostomatoidea</taxon>
        <taxon>Fasciolidae</taxon>
        <taxon>Fasciola</taxon>
    </lineage>
</organism>
<dbReference type="InterPro" id="IPR036428">
    <property type="entry name" value="PCD_sf"/>
</dbReference>
<dbReference type="AlphaFoldDB" id="A0A504Z0F5"/>
<dbReference type="EMBL" id="SUNJ01000948">
    <property type="protein sequence ID" value="TPP67204.1"/>
    <property type="molecule type" value="Genomic_DNA"/>
</dbReference>